<organism evidence="6 7">
    <name type="scientific">Tsuneonella dongtanensis</name>
    <dbReference type="NCBI Taxonomy" id="692370"/>
    <lineage>
        <taxon>Bacteria</taxon>
        <taxon>Pseudomonadati</taxon>
        <taxon>Pseudomonadota</taxon>
        <taxon>Alphaproteobacteria</taxon>
        <taxon>Sphingomonadales</taxon>
        <taxon>Erythrobacteraceae</taxon>
        <taxon>Tsuneonella</taxon>
    </lineage>
</organism>
<dbReference type="AlphaFoldDB" id="A0A1B2AB02"/>
<dbReference type="Proteomes" id="UP000092932">
    <property type="component" value="Chromosome"/>
</dbReference>
<evidence type="ECO:0000256" key="1">
    <source>
        <dbReference type="ARBA" id="ARBA00009743"/>
    </source>
</evidence>
<evidence type="ECO:0000256" key="2">
    <source>
        <dbReference type="ARBA" id="ARBA00022729"/>
    </source>
</evidence>
<accession>A0A1B2AB02</accession>
<dbReference type="PANTHER" id="PTHR11452">
    <property type="entry name" value="ALPHA-GALACTOSIDASE/ALPHA-N-ACETYLGALACTOSAMINIDASE"/>
    <property type="match status" value="1"/>
</dbReference>
<dbReference type="RefSeq" id="WP_067676694.1">
    <property type="nucleotide sequence ID" value="NZ_CP016591.1"/>
</dbReference>
<dbReference type="Pfam" id="PF16499">
    <property type="entry name" value="Melibiase_2"/>
    <property type="match status" value="1"/>
</dbReference>
<evidence type="ECO:0000256" key="3">
    <source>
        <dbReference type="ARBA" id="ARBA00022801"/>
    </source>
</evidence>
<gene>
    <name evidence="6" type="primary">agaA_2</name>
    <name evidence="6" type="ORF">A6F68_00827</name>
</gene>
<evidence type="ECO:0000256" key="4">
    <source>
        <dbReference type="ARBA" id="ARBA00023295"/>
    </source>
</evidence>
<dbReference type="EC" id="3.2.1.22" evidence="6"/>
<evidence type="ECO:0000313" key="6">
    <source>
        <dbReference type="EMBL" id="ANY19353.1"/>
    </source>
</evidence>
<dbReference type="OrthoDB" id="9807519at2"/>
<feature type="domain" description="Alpha galactosidase C-terminal" evidence="5">
    <location>
        <begin position="344"/>
        <end position="413"/>
    </location>
</feature>
<dbReference type="GO" id="GO:0004557">
    <property type="term" value="F:alpha-galactosidase activity"/>
    <property type="evidence" value="ECO:0007669"/>
    <property type="project" value="UniProtKB-EC"/>
</dbReference>
<name>A0A1B2AB02_9SPHN</name>
<dbReference type="KEGG" id="ado:A6F68_00827"/>
<dbReference type="InterPro" id="IPR013780">
    <property type="entry name" value="Glyco_hydro_b"/>
</dbReference>
<evidence type="ECO:0000313" key="7">
    <source>
        <dbReference type="Proteomes" id="UP000092932"/>
    </source>
</evidence>
<dbReference type="Gene3D" id="3.20.20.70">
    <property type="entry name" value="Aldolase class I"/>
    <property type="match status" value="1"/>
</dbReference>
<keyword evidence="2" id="KW-0732">Signal</keyword>
<sequence>MGWNSWDCFGVDVTEAEVLANAEYMAEHLLSHGWDTVVVDLAWYGRGLTALGEQYKMQRPPLLLDEWGRPMPNPDLHPSAADGMGFKPLADKVHALGLKFGIHIMRGVPWEAVEKATPIKGSEHTCADIGLPLEGCPWFHGFRTMDMAHPGGQAWYDSLAELWAGWGVDFVKADDMNSWTGEGGSPYRADEVDGLARAIAKAGRPVTLSLSPGAAQYAQVAHMQDRAHMWRISPDFWDDWAALRRMFDHCAKWARFSGPQSWPDADMLPLGRISLRAEVGEPRSTNFTRDEQVTMLTLWAIARSPLMFGGHLPETDADTLALITNDAVIGVNQRSSGGREILRDGNLIAWAAGAEDGGRYVALFNVGEDSLSVDTAHAGIDIGDGSLFDLWSGATADGSPLDIPPHGARLLRVG</sequence>
<dbReference type="InterPro" id="IPR041233">
    <property type="entry name" value="Melibiase_C"/>
</dbReference>
<dbReference type="InterPro" id="IPR002241">
    <property type="entry name" value="Glyco_hydro_27"/>
</dbReference>
<dbReference type="PATRIC" id="fig|692370.5.peg.842"/>
<keyword evidence="3 6" id="KW-0378">Hydrolase</keyword>
<dbReference type="Pfam" id="PF17801">
    <property type="entry name" value="Melibiase_C"/>
    <property type="match status" value="1"/>
</dbReference>
<dbReference type="InterPro" id="IPR013785">
    <property type="entry name" value="Aldolase_TIM"/>
</dbReference>
<protein>
    <submittedName>
        <fullName evidence="6">Alpha-galactosidase A</fullName>
        <ecNumber evidence="6">3.2.1.22</ecNumber>
    </submittedName>
</protein>
<dbReference type="Gene3D" id="2.60.40.1180">
    <property type="entry name" value="Golgi alpha-mannosidase II"/>
    <property type="match status" value="1"/>
</dbReference>
<dbReference type="SUPFAM" id="SSF51445">
    <property type="entry name" value="(Trans)glycosidases"/>
    <property type="match status" value="1"/>
</dbReference>
<keyword evidence="7" id="KW-1185">Reference proteome</keyword>
<dbReference type="STRING" id="692370.A6F68_00827"/>
<proteinExistence type="inferred from homology"/>
<reference evidence="6 7" key="1">
    <citation type="submission" date="2016-07" db="EMBL/GenBank/DDBJ databases">
        <title>Complete genome sequence of Altererythrobacter dongtanensis KCTC 22672, a type strain with esterase isolated from tidal flat.</title>
        <authorList>
            <person name="Cheng H."/>
            <person name="Wu Y.-H."/>
            <person name="Zhou P."/>
            <person name="Huo Y.-Y."/>
            <person name="Wang C.-S."/>
            <person name="Xu X.-W."/>
        </authorList>
    </citation>
    <scope>NUCLEOTIDE SEQUENCE [LARGE SCALE GENOMIC DNA]</scope>
    <source>
        <strain evidence="6 7">KCTC 22672</strain>
    </source>
</reference>
<dbReference type="EMBL" id="CP016591">
    <property type="protein sequence ID" value="ANY19353.1"/>
    <property type="molecule type" value="Genomic_DNA"/>
</dbReference>
<dbReference type="SUPFAM" id="SSF51011">
    <property type="entry name" value="Glycosyl hydrolase domain"/>
    <property type="match status" value="1"/>
</dbReference>
<comment type="similarity">
    <text evidence="1">Belongs to the glycosyl hydrolase 27 family.</text>
</comment>
<dbReference type="CDD" id="cd14792">
    <property type="entry name" value="GH27"/>
    <property type="match status" value="1"/>
</dbReference>
<keyword evidence="4 6" id="KW-0326">Glycosidase</keyword>
<dbReference type="PANTHER" id="PTHR11452:SF42">
    <property type="entry name" value="ALPHA-GALACTOSIDASE"/>
    <property type="match status" value="1"/>
</dbReference>
<dbReference type="InterPro" id="IPR017853">
    <property type="entry name" value="GH"/>
</dbReference>
<dbReference type="GO" id="GO:0005975">
    <property type="term" value="P:carbohydrate metabolic process"/>
    <property type="evidence" value="ECO:0007669"/>
    <property type="project" value="InterPro"/>
</dbReference>
<evidence type="ECO:0000259" key="5">
    <source>
        <dbReference type="Pfam" id="PF17801"/>
    </source>
</evidence>